<keyword evidence="6 10" id="KW-0418">Kinase</keyword>
<feature type="binding site" evidence="10">
    <location>
        <begin position="249"/>
        <end position="250"/>
    </location>
    <ligand>
        <name>substrate</name>
        <note>ligand shared between dimeric partners</note>
    </ligand>
</feature>
<feature type="binding site" evidence="10">
    <location>
        <position position="182"/>
    </location>
    <ligand>
        <name>Mg(2+)</name>
        <dbReference type="ChEBI" id="CHEBI:18420"/>
        <note>catalytic</note>
    </ligand>
</feature>
<dbReference type="EMBL" id="JAPDFW010000058">
    <property type="protein sequence ID" value="KAJ5077431.1"/>
    <property type="molecule type" value="Genomic_DNA"/>
</dbReference>
<dbReference type="InterPro" id="IPR000023">
    <property type="entry name" value="Phosphofructokinase_dom"/>
</dbReference>
<keyword evidence="4 10" id="KW-0808">Transferase</keyword>
<feature type="binding site" evidence="10">
    <location>
        <position position="318"/>
    </location>
    <ligand>
        <name>substrate</name>
    </ligand>
</feature>
<comment type="activity regulation">
    <text evidence="10">Non-allosteric.</text>
</comment>
<comment type="function">
    <text evidence="2 10">Catalyzes the phosphorylation of D-fructose 6-phosphate, the first committing step of glycolysis. Uses inorganic phosphate (PPi) as phosphoryl donor instead of ATP like common ATP-dependent phosphofructokinases (ATP-PFKs), which renders the reaction reversible, and can thus function both in glycolysis and gluconeogenesis. Consistently, PPi-PFK can replace the enzymes of both the forward (ATP-PFK) and reverse (fructose-bisphosphatase (FBPase)) reactions.</text>
</comment>
<dbReference type="Proteomes" id="UP001149090">
    <property type="component" value="Unassembled WGS sequence"/>
</dbReference>
<comment type="subcellular location">
    <subcellularLocation>
        <location evidence="10">Cytoplasm</location>
    </subcellularLocation>
</comment>
<evidence type="ECO:0000256" key="2">
    <source>
        <dbReference type="ARBA" id="ARBA00003138"/>
    </source>
</evidence>
<evidence type="ECO:0000259" key="11">
    <source>
        <dbReference type="Pfam" id="PF00365"/>
    </source>
</evidence>
<dbReference type="Pfam" id="PF00365">
    <property type="entry name" value="PFK"/>
    <property type="match status" value="1"/>
</dbReference>
<dbReference type="InterPro" id="IPR011183">
    <property type="entry name" value="PfpB_PPi_PFK"/>
</dbReference>
<dbReference type="GO" id="GO:0005524">
    <property type="term" value="F:ATP binding"/>
    <property type="evidence" value="ECO:0007669"/>
    <property type="project" value="InterPro"/>
</dbReference>
<dbReference type="GO" id="GO:0006002">
    <property type="term" value="P:fructose 6-phosphate metabolic process"/>
    <property type="evidence" value="ECO:0007669"/>
    <property type="project" value="InterPro"/>
</dbReference>
<dbReference type="AlphaFoldDB" id="A0A9Q0LRL3"/>
<dbReference type="PRINTS" id="PR00476">
    <property type="entry name" value="PHFRCTKINASE"/>
</dbReference>
<dbReference type="InterPro" id="IPR035966">
    <property type="entry name" value="PKF_sf"/>
</dbReference>
<organism evidence="12 13">
    <name type="scientific">Anaeramoeba ignava</name>
    <name type="common">Anaerobic marine amoeba</name>
    <dbReference type="NCBI Taxonomy" id="1746090"/>
    <lineage>
        <taxon>Eukaryota</taxon>
        <taxon>Metamonada</taxon>
        <taxon>Anaeramoebidae</taxon>
        <taxon>Anaeramoeba</taxon>
    </lineage>
</organism>
<keyword evidence="7 10" id="KW-0460">Magnesium</keyword>
<comment type="pathway">
    <text evidence="10">Carbohydrate degradation; glycolysis; D-glyceraldehyde 3-phosphate and glycerone phosphate from D-glucose: step 3/4.</text>
</comment>
<feature type="binding site" evidence="10">
    <location>
        <position position="88"/>
    </location>
    <ligand>
        <name>diphosphate</name>
        <dbReference type="ChEBI" id="CHEBI:33019"/>
    </ligand>
</feature>
<evidence type="ECO:0000256" key="5">
    <source>
        <dbReference type="ARBA" id="ARBA00022723"/>
    </source>
</evidence>
<feature type="site" description="Important for catalytic activity; stabilizes the transition state when the phosphoryl donor is PPi" evidence="10">
    <location>
        <position position="209"/>
    </location>
</feature>
<accession>A0A9Q0LRL3</accession>
<dbReference type="GO" id="GO:0047334">
    <property type="term" value="F:diphosphate-fructose-6-phosphate 1-phosphotransferase activity"/>
    <property type="evidence" value="ECO:0007669"/>
    <property type="project" value="UniProtKB-EC"/>
</dbReference>
<keyword evidence="5 10" id="KW-0479">Metal-binding</keyword>
<evidence type="ECO:0000256" key="3">
    <source>
        <dbReference type="ARBA" id="ARBA00022490"/>
    </source>
</evidence>
<dbReference type="HAMAP" id="MF_01980">
    <property type="entry name" value="Phosphofructokinase_II_Long"/>
    <property type="match status" value="1"/>
</dbReference>
<evidence type="ECO:0000313" key="12">
    <source>
        <dbReference type="EMBL" id="KAJ5077431.1"/>
    </source>
</evidence>
<evidence type="ECO:0000256" key="10">
    <source>
        <dbReference type="HAMAP-Rule" id="MF_03185"/>
    </source>
</evidence>
<dbReference type="GO" id="GO:0003872">
    <property type="term" value="F:6-phosphofructokinase activity"/>
    <property type="evidence" value="ECO:0007669"/>
    <property type="project" value="UniProtKB-UniRule"/>
</dbReference>
<feature type="active site" description="Proton acceptor" evidence="10">
    <location>
        <position position="212"/>
    </location>
</feature>
<keyword evidence="8 10" id="KW-0324">Glycolysis</keyword>
<gene>
    <name evidence="12" type="ORF">M0811_05954</name>
</gene>
<comment type="caution">
    <text evidence="10">Lacks conserved residue(s) required for the propagation of feature annotation.</text>
</comment>
<dbReference type="OMA" id="SAKKYWH"/>
<name>A0A9Q0LRL3_ANAIG</name>
<dbReference type="GO" id="GO:0046872">
    <property type="term" value="F:metal ion binding"/>
    <property type="evidence" value="ECO:0007669"/>
    <property type="project" value="UniProtKB-KW"/>
</dbReference>
<comment type="catalytic activity">
    <reaction evidence="9 10">
        <text>beta-D-fructose 6-phosphate + diphosphate = beta-D-fructose 1,6-bisphosphate + phosphate + H(+)</text>
        <dbReference type="Rhea" id="RHEA:13613"/>
        <dbReference type="ChEBI" id="CHEBI:15378"/>
        <dbReference type="ChEBI" id="CHEBI:32966"/>
        <dbReference type="ChEBI" id="CHEBI:33019"/>
        <dbReference type="ChEBI" id="CHEBI:43474"/>
        <dbReference type="ChEBI" id="CHEBI:57634"/>
        <dbReference type="EC" id="2.7.1.90"/>
    </reaction>
</comment>
<sequence>MLQQKFKIPFYYSDLQKERLSQNIDLPNILKSKNITLEFGNKTTSAGDTAEIQKRFPNLYGQKIIKLIEGEHQVEPRPLKVGVVLSGGPAPGGHNVIAGIFNLIKEFHPESTLIGFKDGPIGIIKNDFKKITEKKIFLYFNQGGFDMIGTGRDKIEKDKEFEAALKTVNDHKLDGLVVVGGDDSNTNAAVLAEYFKSKGNNTCVIGVPKTIDGDLKNEYIETSFGFDTCCKLYSEQIGNIMSDSKSAKKYFHICRVMGRSASHIALECALQTHPNAVYIGEDIEAKQIKLFDLVDDLIQLIESRFMEKKYYGVIIIPEGLIEFIPDMKDIIEQINHMFGLDKKRSWVIEDFKNYLQDRITTLESQKKENPNLESEYQKNIERLELFKRLPPRITETFFDSRDPHGNINLSKIETGKLLKWCARQKMLERKEMDLRKKFQCVTHFFGYEGRCGLPSNFDATYCYALGTTAAHLIIHKQTGVMSVVNGLTNPIKDWTAGAIPITQMLNLELRNEEWKPVIKKALVDLNGRPFLELQENLKEWRMNDLYSSLGPLQFSGESKDQTTKTIQLEQKK</sequence>
<protein>
    <recommendedName>
        <fullName evidence="10">Pyrophosphate--fructose 6-phosphate 1-phosphotransferase</fullName>
        <ecNumber evidence="10">2.7.1.90</ecNumber>
    </recommendedName>
    <alternativeName>
        <fullName evidence="10">6-phosphofructokinase, pyrophosphate dependent</fullName>
    </alternativeName>
    <alternativeName>
        <fullName evidence="10">PPi-dependent phosphofructokinase</fullName>
        <shortName evidence="10">PPi-PFK</shortName>
    </alternativeName>
    <alternativeName>
        <fullName evidence="10">Pyrophosphate-dependent 6-phosphofructose-1-kinase</fullName>
    </alternativeName>
</protein>
<dbReference type="InterPro" id="IPR022953">
    <property type="entry name" value="ATP_PFK"/>
</dbReference>
<keyword evidence="3 10" id="KW-0963">Cytoplasm</keyword>
<dbReference type="NCBIfam" id="TIGR02477">
    <property type="entry name" value="PFKA_PPi"/>
    <property type="match status" value="1"/>
</dbReference>
<keyword evidence="13" id="KW-1185">Reference proteome</keyword>
<feature type="domain" description="Phosphofructokinase" evidence="11">
    <location>
        <begin position="80"/>
        <end position="337"/>
    </location>
</feature>
<dbReference type="PANTHER" id="PTHR43650:SF1">
    <property type="entry name" value="PYROPHOSPHATE--FRUCTOSE 6-PHOSPHATE 1-PHOSPHOTRANSFERASE SUBUNIT BETA 2"/>
    <property type="match status" value="1"/>
</dbReference>
<comment type="caution">
    <text evidence="12">The sequence shown here is derived from an EMBL/GenBank/DDBJ whole genome shotgun (WGS) entry which is preliminary data.</text>
</comment>
<evidence type="ECO:0000256" key="1">
    <source>
        <dbReference type="ARBA" id="ARBA00001946"/>
    </source>
</evidence>
<evidence type="ECO:0000256" key="6">
    <source>
        <dbReference type="ARBA" id="ARBA00022777"/>
    </source>
</evidence>
<feature type="binding site" evidence="10">
    <location>
        <begin position="210"/>
        <end position="212"/>
    </location>
    <ligand>
        <name>substrate</name>
    </ligand>
</feature>
<dbReference type="Gene3D" id="3.40.50.450">
    <property type="match status" value="1"/>
</dbReference>
<evidence type="ECO:0000313" key="13">
    <source>
        <dbReference type="Proteomes" id="UP001149090"/>
    </source>
</evidence>
<evidence type="ECO:0000256" key="8">
    <source>
        <dbReference type="ARBA" id="ARBA00023152"/>
    </source>
</evidence>
<dbReference type="EC" id="2.7.1.90" evidence="10"/>
<comment type="subunit">
    <text evidence="10">Homodimer or monomer.</text>
</comment>
<dbReference type="Gene3D" id="1.10.10.480">
    <property type="entry name" value="Phosphofructokinase, domain 3"/>
    <property type="match status" value="1"/>
</dbReference>
<dbReference type="Gene3D" id="3.40.50.460">
    <property type="entry name" value="Phosphofructokinase domain"/>
    <property type="match status" value="1"/>
</dbReference>
<dbReference type="GO" id="GO:0005829">
    <property type="term" value="C:cytosol"/>
    <property type="evidence" value="ECO:0007669"/>
    <property type="project" value="TreeGrafter"/>
</dbReference>
<evidence type="ECO:0000256" key="4">
    <source>
        <dbReference type="ARBA" id="ARBA00022679"/>
    </source>
</evidence>
<feature type="site" description="Important for catalytic activity and substrate specificity; stabilizes the transition state when the phosphoryl donor is PPi; prevents ATP from binding by mimicking the alpha-phosphate group of ATP" evidence="10">
    <location>
        <position position="183"/>
    </location>
</feature>
<evidence type="ECO:0000256" key="9">
    <source>
        <dbReference type="ARBA" id="ARBA00048072"/>
    </source>
</evidence>
<reference evidence="12" key="1">
    <citation type="submission" date="2022-10" db="EMBL/GenBank/DDBJ databases">
        <title>Novel sulphate-reducing endosymbionts in the free-living metamonad Anaeramoeba.</title>
        <authorList>
            <person name="Jerlstrom-Hultqvist J."/>
            <person name="Cepicka I."/>
            <person name="Gallot-Lavallee L."/>
            <person name="Salas-Leiva D."/>
            <person name="Curtis B.A."/>
            <person name="Zahonova K."/>
            <person name="Pipaliya S."/>
            <person name="Dacks J."/>
            <person name="Roger A.J."/>
        </authorList>
    </citation>
    <scope>NUCLEOTIDE SEQUENCE</scope>
    <source>
        <strain evidence="12">BMAN</strain>
    </source>
</reference>
<feature type="binding site" evidence="10">
    <location>
        <begin position="257"/>
        <end position="259"/>
    </location>
    <ligand>
        <name>substrate</name>
    </ligand>
</feature>
<comment type="similarity">
    <text evidence="10">Belongs to the phosphofructokinase type A (PFKA) family. PPi-dependent PFK group II subfamily. Clade 'Long' sub-subfamily.</text>
</comment>
<comment type="cofactor">
    <cofactor evidence="1 10">
        <name>Mg(2+)</name>
        <dbReference type="ChEBI" id="CHEBI:18420"/>
    </cofactor>
</comment>
<evidence type="ECO:0000256" key="7">
    <source>
        <dbReference type="ARBA" id="ARBA00022842"/>
    </source>
</evidence>
<dbReference type="GO" id="GO:0009749">
    <property type="term" value="P:response to glucose"/>
    <property type="evidence" value="ECO:0007669"/>
    <property type="project" value="TreeGrafter"/>
</dbReference>
<dbReference type="PANTHER" id="PTHR43650">
    <property type="entry name" value="PYROPHOSPHATE--FRUCTOSE 6-PHOSPHATE 1-PHOSPHOTRANSFERASE"/>
    <property type="match status" value="1"/>
</dbReference>
<dbReference type="OrthoDB" id="537915at2759"/>
<dbReference type="SUPFAM" id="SSF53784">
    <property type="entry name" value="Phosphofructokinase"/>
    <property type="match status" value="1"/>
</dbReference>
<proteinExistence type="inferred from homology"/>
<dbReference type="NCBIfam" id="NF005482">
    <property type="entry name" value="PRK07085.1"/>
    <property type="match status" value="1"/>
</dbReference>
<feature type="binding site" evidence="10">
    <location>
        <begin position="447"/>
        <end position="450"/>
    </location>
    <ligand>
        <name>substrate</name>
    </ligand>
</feature>